<dbReference type="AlphaFoldDB" id="A0A2K3JXM2"/>
<comment type="caution">
    <text evidence="1">The sequence shown here is derived from an EMBL/GenBank/DDBJ whole genome shotgun (WGS) entry which is preliminary data.</text>
</comment>
<reference evidence="1 2" key="1">
    <citation type="journal article" date="2014" name="Am. J. Bot.">
        <title>Genome assembly and annotation for red clover (Trifolium pratense; Fabaceae).</title>
        <authorList>
            <person name="Istvanek J."/>
            <person name="Jaros M."/>
            <person name="Krenek A."/>
            <person name="Repkova J."/>
        </authorList>
    </citation>
    <scope>NUCLEOTIDE SEQUENCE [LARGE SCALE GENOMIC DNA]</scope>
    <source>
        <strain evidence="2">cv. Tatra</strain>
        <tissue evidence="1">Young leaves</tissue>
    </source>
</reference>
<feature type="non-terminal residue" evidence="1">
    <location>
        <position position="43"/>
    </location>
</feature>
<organism evidence="1 2">
    <name type="scientific">Trifolium pratense</name>
    <name type="common">Red clover</name>
    <dbReference type="NCBI Taxonomy" id="57577"/>
    <lineage>
        <taxon>Eukaryota</taxon>
        <taxon>Viridiplantae</taxon>
        <taxon>Streptophyta</taxon>
        <taxon>Embryophyta</taxon>
        <taxon>Tracheophyta</taxon>
        <taxon>Spermatophyta</taxon>
        <taxon>Magnoliopsida</taxon>
        <taxon>eudicotyledons</taxon>
        <taxon>Gunneridae</taxon>
        <taxon>Pentapetalae</taxon>
        <taxon>rosids</taxon>
        <taxon>fabids</taxon>
        <taxon>Fabales</taxon>
        <taxon>Fabaceae</taxon>
        <taxon>Papilionoideae</taxon>
        <taxon>50 kb inversion clade</taxon>
        <taxon>NPAAA clade</taxon>
        <taxon>Hologalegina</taxon>
        <taxon>IRL clade</taxon>
        <taxon>Trifolieae</taxon>
        <taxon>Trifolium</taxon>
    </lineage>
</organism>
<sequence>MGKAVVIHQGLLHCALIHHHNQDILGFPQVSRMTRIEFKRKDG</sequence>
<dbReference type="Proteomes" id="UP000236291">
    <property type="component" value="Unassembled WGS sequence"/>
</dbReference>
<evidence type="ECO:0000313" key="1">
    <source>
        <dbReference type="EMBL" id="PNX58813.1"/>
    </source>
</evidence>
<name>A0A2K3JXM2_TRIPR</name>
<gene>
    <name evidence="1" type="ORF">L195_g059375</name>
</gene>
<proteinExistence type="predicted"/>
<dbReference type="EMBL" id="ASHM01129315">
    <property type="protein sequence ID" value="PNX58813.1"/>
    <property type="molecule type" value="Genomic_DNA"/>
</dbReference>
<evidence type="ECO:0000313" key="2">
    <source>
        <dbReference type="Proteomes" id="UP000236291"/>
    </source>
</evidence>
<accession>A0A2K3JXM2</accession>
<reference evidence="1 2" key="2">
    <citation type="journal article" date="2017" name="Front. Plant Sci.">
        <title>Gene Classification and Mining of Molecular Markers Useful in Red Clover (Trifolium pratense) Breeding.</title>
        <authorList>
            <person name="Istvanek J."/>
            <person name="Dluhosova J."/>
            <person name="Dluhos P."/>
            <person name="Patkova L."/>
            <person name="Nedelnik J."/>
            <person name="Repkova J."/>
        </authorList>
    </citation>
    <scope>NUCLEOTIDE SEQUENCE [LARGE SCALE GENOMIC DNA]</scope>
    <source>
        <strain evidence="2">cv. Tatra</strain>
        <tissue evidence="1">Young leaves</tissue>
    </source>
</reference>
<protein>
    <submittedName>
        <fullName evidence="1">Uncharacterized protein</fullName>
    </submittedName>
</protein>